<evidence type="ECO:0000313" key="1">
    <source>
        <dbReference type="EMBL" id="CAA9467459.1"/>
    </source>
</evidence>
<protein>
    <submittedName>
        <fullName evidence="1">Uncharacterized protein</fullName>
    </submittedName>
</protein>
<name>A0A6J4RH93_9ACTN</name>
<dbReference type="AlphaFoldDB" id="A0A6J4RH93"/>
<sequence length="89" mass="10255">MMDRQRPAAPHGGPIPEAWIGQEVMIETTEVLSSDLRASAPVYLEDVNERGIVMLVTRHRDQNQFSRYFYPWGVVGWIRLAEDDERAEP</sequence>
<reference evidence="1" key="1">
    <citation type="submission" date="2020-02" db="EMBL/GenBank/DDBJ databases">
        <authorList>
            <person name="Meier V. D."/>
        </authorList>
    </citation>
    <scope>NUCLEOTIDE SEQUENCE</scope>
    <source>
        <strain evidence="1">AVDCRST_MAG05</strain>
    </source>
</reference>
<gene>
    <name evidence="1" type="ORF">AVDCRST_MAG05-196</name>
</gene>
<organism evidence="1">
    <name type="scientific">uncultured Rubrobacteraceae bacterium</name>
    <dbReference type="NCBI Taxonomy" id="349277"/>
    <lineage>
        <taxon>Bacteria</taxon>
        <taxon>Bacillati</taxon>
        <taxon>Actinomycetota</taxon>
        <taxon>Rubrobacteria</taxon>
        <taxon>Rubrobacterales</taxon>
        <taxon>Rubrobacteraceae</taxon>
        <taxon>environmental samples</taxon>
    </lineage>
</organism>
<dbReference type="EMBL" id="CADCVM010000029">
    <property type="protein sequence ID" value="CAA9467459.1"/>
    <property type="molecule type" value="Genomic_DNA"/>
</dbReference>
<proteinExistence type="predicted"/>
<accession>A0A6J4RH93</accession>